<evidence type="ECO:0000313" key="6">
    <source>
        <dbReference type="EMBL" id="KAJ4961924.1"/>
    </source>
</evidence>
<organism evidence="6 7">
    <name type="scientific">Protea cynaroides</name>
    <dbReference type="NCBI Taxonomy" id="273540"/>
    <lineage>
        <taxon>Eukaryota</taxon>
        <taxon>Viridiplantae</taxon>
        <taxon>Streptophyta</taxon>
        <taxon>Embryophyta</taxon>
        <taxon>Tracheophyta</taxon>
        <taxon>Spermatophyta</taxon>
        <taxon>Magnoliopsida</taxon>
        <taxon>Proteales</taxon>
        <taxon>Proteaceae</taxon>
        <taxon>Protea</taxon>
    </lineage>
</organism>
<sequence>MGKSPGKWIKTLLFGKKASKSSLSKGREVLRTANEKETWLAGKAPGVESDVDPPLISHAASGTTDGNGGNSALEKGVPSNGQRDGEVLPRNQDPDFQGITGPEAANDPERIRQEQAVTKAQAAFRGYLARRAFRALKGIIRLQALIRGHLVRRQAVATLRCLQGIVRFQALVRGRRVRISHTGLEVHSKSNEAKRLESIRVNSDLRTKMLVANAFSVKLLASTSTAMPLCLQYGPGEPNSALSWLERWTSTYFRKAHPQTEKNADVKSQARHGNLQTTETEPGRSKRSVRKLPAANVSNGSIHSTSESEKPKRGTRKVTSHPVDSVLDPQTELEKVKRNLRKVSSSIIEASDRVETQIEKPKRVLRKVSSPTAADASEPGVGDSTEKIKIDTIVEAPKTPDLDATLIPLTSAEPVENITVANHDAGVQSLERIVQDENTPVTNGELNSKEDHSGNVKQKSGRRRASFPAKQEYPENGLRNNPTLPSYMAATESAKAKLRVQGSPRFGQDEAERNGFTRRHSLPSSTNGKMNSDSPRTQRLVHGNGKVGVRDRALLSSRDSNDRVVQAEWRR</sequence>
<feature type="region of interest" description="Disordered" evidence="4">
    <location>
        <begin position="40"/>
        <end position="108"/>
    </location>
</feature>
<protein>
    <recommendedName>
        <fullName evidence="5">DUF4005 domain-containing protein</fullName>
    </recommendedName>
</protein>
<gene>
    <name evidence="6" type="ORF">NE237_021834</name>
</gene>
<dbReference type="AlphaFoldDB" id="A0A9Q0K2Z2"/>
<dbReference type="InterPro" id="IPR025064">
    <property type="entry name" value="DUF4005"/>
</dbReference>
<dbReference type="PANTHER" id="PTHR32295">
    <property type="entry name" value="IQ-DOMAIN 5-RELATED"/>
    <property type="match status" value="1"/>
</dbReference>
<evidence type="ECO:0000256" key="2">
    <source>
        <dbReference type="ARBA" id="ARBA00024341"/>
    </source>
</evidence>
<keyword evidence="1" id="KW-0112">Calmodulin-binding</keyword>
<feature type="region of interest" description="Disordered" evidence="4">
    <location>
        <begin position="256"/>
        <end position="331"/>
    </location>
</feature>
<dbReference type="CDD" id="cd23767">
    <property type="entry name" value="IQCD"/>
    <property type="match status" value="1"/>
</dbReference>
<keyword evidence="7" id="KW-1185">Reference proteome</keyword>
<accession>A0A9Q0K2Z2</accession>
<feature type="compositionally biased region" description="Polar residues" evidence="4">
    <location>
        <begin position="522"/>
        <end position="537"/>
    </location>
</feature>
<feature type="region of interest" description="Disordered" evidence="4">
    <location>
        <begin position="431"/>
        <end position="485"/>
    </location>
</feature>
<feature type="compositionally biased region" description="Polar residues" evidence="4">
    <location>
        <begin position="436"/>
        <end position="446"/>
    </location>
</feature>
<name>A0A9Q0K2Z2_9MAGN</name>
<dbReference type="PANTHER" id="PTHR32295:SF281">
    <property type="entry name" value="PROTEIN IQ-DOMAIN 31"/>
    <property type="match status" value="1"/>
</dbReference>
<comment type="similarity">
    <text evidence="2">Belongs to the IQD family.</text>
</comment>
<comment type="subunit">
    <text evidence="3">Binds to multiple calmodulin (CaM) in the presence of Ca(2+) and CaM-like proteins.</text>
</comment>
<reference evidence="6" key="1">
    <citation type="journal article" date="2023" name="Plant J.">
        <title>The genome of the king protea, Protea cynaroides.</title>
        <authorList>
            <person name="Chang J."/>
            <person name="Duong T.A."/>
            <person name="Schoeman C."/>
            <person name="Ma X."/>
            <person name="Roodt D."/>
            <person name="Barker N."/>
            <person name="Li Z."/>
            <person name="Van de Peer Y."/>
            <person name="Mizrachi E."/>
        </authorList>
    </citation>
    <scope>NUCLEOTIDE SEQUENCE</scope>
    <source>
        <tissue evidence="6">Young leaves</tissue>
    </source>
</reference>
<dbReference type="InterPro" id="IPR000048">
    <property type="entry name" value="IQ_motif_EF-hand-BS"/>
</dbReference>
<feature type="compositionally biased region" description="Polar residues" evidence="4">
    <location>
        <begin position="296"/>
        <end position="305"/>
    </location>
</feature>
<dbReference type="OrthoDB" id="1905649at2759"/>
<dbReference type="EMBL" id="JAMYWD010000009">
    <property type="protein sequence ID" value="KAJ4961924.1"/>
    <property type="molecule type" value="Genomic_DNA"/>
</dbReference>
<dbReference type="SMART" id="SM00015">
    <property type="entry name" value="IQ"/>
    <property type="match status" value="2"/>
</dbReference>
<feature type="domain" description="DUF4005" evidence="5">
    <location>
        <begin position="471"/>
        <end position="542"/>
    </location>
</feature>
<evidence type="ECO:0000313" key="7">
    <source>
        <dbReference type="Proteomes" id="UP001141806"/>
    </source>
</evidence>
<evidence type="ECO:0000256" key="4">
    <source>
        <dbReference type="SAM" id="MobiDB-lite"/>
    </source>
</evidence>
<dbReference type="Pfam" id="PF00612">
    <property type="entry name" value="IQ"/>
    <property type="match status" value="2"/>
</dbReference>
<evidence type="ECO:0000259" key="5">
    <source>
        <dbReference type="Pfam" id="PF13178"/>
    </source>
</evidence>
<dbReference type="GO" id="GO:0005516">
    <property type="term" value="F:calmodulin binding"/>
    <property type="evidence" value="ECO:0007669"/>
    <property type="project" value="UniProtKB-KW"/>
</dbReference>
<dbReference type="Pfam" id="PF13178">
    <property type="entry name" value="DUF4005"/>
    <property type="match status" value="1"/>
</dbReference>
<dbReference type="Proteomes" id="UP001141806">
    <property type="component" value="Unassembled WGS sequence"/>
</dbReference>
<feature type="region of interest" description="Disordered" evidence="4">
    <location>
        <begin position="498"/>
        <end position="571"/>
    </location>
</feature>
<evidence type="ECO:0000256" key="1">
    <source>
        <dbReference type="ARBA" id="ARBA00022860"/>
    </source>
</evidence>
<comment type="caution">
    <text evidence="6">The sequence shown here is derived from an EMBL/GenBank/DDBJ whole genome shotgun (WGS) entry which is preliminary data.</text>
</comment>
<dbReference type="PROSITE" id="PS50096">
    <property type="entry name" value="IQ"/>
    <property type="match status" value="2"/>
</dbReference>
<evidence type="ECO:0000256" key="3">
    <source>
        <dbReference type="ARBA" id="ARBA00024378"/>
    </source>
</evidence>
<proteinExistence type="inferred from homology"/>